<reference evidence="3" key="1">
    <citation type="journal article" date="2023" name="Antonie Van Leeuwenhoek">
        <title>Mesoterricola silvestris gen. nov., sp. nov., Mesoterricola sediminis sp. nov., Geothrix oryzae sp. nov., Geothrix edaphica sp. nov., Geothrix rubra sp. nov., and Geothrix limicola sp. nov., six novel members of Acidobacteriota isolated from soils.</title>
        <authorList>
            <person name="Itoh H."/>
            <person name="Sugisawa Y."/>
            <person name="Mise K."/>
            <person name="Xu Z."/>
            <person name="Kuniyasu M."/>
            <person name="Ushijima N."/>
            <person name="Kawano K."/>
            <person name="Kobayashi E."/>
            <person name="Shiratori Y."/>
            <person name="Masuda Y."/>
            <person name="Senoo K."/>
        </authorList>
    </citation>
    <scope>NUCLEOTIDE SEQUENCE</scope>
    <source>
        <strain evidence="3">Red802</strain>
    </source>
</reference>
<organism evidence="3 4">
    <name type="scientific">Geothrix edaphica</name>
    <dbReference type="NCBI Taxonomy" id="2927976"/>
    <lineage>
        <taxon>Bacteria</taxon>
        <taxon>Pseudomonadati</taxon>
        <taxon>Acidobacteriota</taxon>
        <taxon>Holophagae</taxon>
        <taxon>Holophagales</taxon>
        <taxon>Holophagaceae</taxon>
        <taxon>Geothrix</taxon>
    </lineage>
</organism>
<comment type="caution">
    <text evidence="3">The sequence shown here is derived from an EMBL/GenBank/DDBJ whole genome shotgun (WGS) entry which is preliminary data.</text>
</comment>
<dbReference type="PIRSF" id="PIRSF004553">
    <property type="entry name" value="CHP00095"/>
    <property type="match status" value="1"/>
</dbReference>
<dbReference type="Gene3D" id="3.40.50.150">
    <property type="entry name" value="Vaccinia Virus protein VP39"/>
    <property type="match status" value="1"/>
</dbReference>
<accession>A0ABQ5PWR4</accession>
<gene>
    <name evidence="3" type="ORF">GETHED_09830</name>
</gene>
<dbReference type="EMBL" id="BSDC01000001">
    <property type="protein sequence ID" value="GLH66619.1"/>
    <property type="molecule type" value="Genomic_DNA"/>
</dbReference>
<evidence type="ECO:0000313" key="3">
    <source>
        <dbReference type="EMBL" id="GLH66619.1"/>
    </source>
</evidence>
<evidence type="ECO:0000256" key="2">
    <source>
        <dbReference type="ARBA" id="ARBA00022679"/>
    </source>
</evidence>
<dbReference type="GO" id="GO:0008168">
    <property type="term" value="F:methyltransferase activity"/>
    <property type="evidence" value="ECO:0007669"/>
    <property type="project" value="UniProtKB-KW"/>
</dbReference>
<dbReference type="PANTHER" id="PTHR43542:SF1">
    <property type="entry name" value="METHYLTRANSFERASE"/>
    <property type="match status" value="1"/>
</dbReference>
<name>A0ABQ5PWR4_9BACT</name>
<dbReference type="Proteomes" id="UP001165044">
    <property type="component" value="Unassembled WGS sequence"/>
</dbReference>
<keyword evidence="2" id="KW-0808">Transferase</keyword>
<dbReference type="CDD" id="cd02440">
    <property type="entry name" value="AdoMet_MTases"/>
    <property type="match status" value="1"/>
</dbReference>
<keyword evidence="1 3" id="KW-0489">Methyltransferase</keyword>
<evidence type="ECO:0000256" key="1">
    <source>
        <dbReference type="ARBA" id="ARBA00022603"/>
    </source>
</evidence>
<dbReference type="RefSeq" id="WP_285607039.1">
    <property type="nucleotide sequence ID" value="NZ_BSDC01000001.1"/>
</dbReference>
<protein>
    <submittedName>
        <fullName evidence="3">Methyltransferase</fullName>
    </submittedName>
</protein>
<dbReference type="InterPro" id="IPR004398">
    <property type="entry name" value="RNA_MeTrfase_RsmD"/>
</dbReference>
<dbReference type="GO" id="GO:0032259">
    <property type="term" value="P:methylation"/>
    <property type="evidence" value="ECO:0007669"/>
    <property type="project" value="UniProtKB-KW"/>
</dbReference>
<dbReference type="Pfam" id="PF03602">
    <property type="entry name" value="Cons_hypoth95"/>
    <property type="match status" value="1"/>
</dbReference>
<dbReference type="InterPro" id="IPR029063">
    <property type="entry name" value="SAM-dependent_MTases_sf"/>
</dbReference>
<keyword evidence="4" id="KW-1185">Reference proteome</keyword>
<evidence type="ECO:0000313" key="4">
    <source>
        <dbReference type="Proteomes" id="UP001165044"/>
    </source>
</evidence>
<dbReference type="PANTHER" id="PTHR43542">
    <property type="entry name" value="METHYLTRANSFERASE"/>
    <property type="match status" value="1"/>
</dbReference>
<sequence>MRIIAGTLKGRRLTAPPPGDLRVRPTSDRAREALFSILQRWPSGPFLDLCAGTGAVGLEAHSRGYGPVTCVEASEPGWSCLIRNANGTGINTMRTDLQRLPGDTFGPQAVVFLDPPYDQAGALWARLAPRLRSWTATGGVLVFETDRHTRLELQDGWTLAETREYGAARFHLWTPA</sequence>
<proteinExistence type="predicted"/>
<dbReference type="SUPFAM" id="SSF53335">
    <property type="entry name" value="S-adenosyl-L-methionine-dependent methyltransferases"/>
    <property type="match status" value="1"/>
</dbReference>